<evidence type="ECO:0000256" key="1">
    <source>
        <dbReference type="ARBA" id="ARBA00004141"/>
    </source>
</evidence>
<keyword evidence="8" id="KW-1185">Reference proteome</keyword>
<dbReference type="Gene3D" id="1.20.1250.20">
    <property type="entry name" value="MFS general substrate transporter like domains"/>
    <property type="match status" value="1"/>
</dbReference>
<evidence type="ECO:0000313" key="7">
    <source>
        <dbReference type="EMBL" id="GBG27900.1"/>
    </source>
</evidence>
<dbReference type="CDD" id="cd06174">
    <property type="entry name" value="MFS"/>
    <property type="match status" value="1"/>
</dbReference>
<feature type="region of interest" description="Disordered" evidence="5">
    <location>
        <begin position="1"/>
        <end position="22"/>
    </location>
</feature>
<dbReference type="Pfam" id="PF07690">
    <property type="entry name" value="MFS_1"/>
    <property type="match status" value="1"/>
</dbReference>
<comment type="caution">
    <text evidence="7">The sequence shown here is derived from an EMBL/GenBank/DDBJ whole genome shotgun (WGS) entry which is preliminary data.</text>
</comment>
<gene>
    <name evidence="7" type="ORF">FCC1311_041232</name>
</gene>
<dbReference type="SUPFAM" id="SSF103473">
    <property type="entry name" value="MFS general substrate transporter"/>
    <property type="match status" value="1"/>
</dbReference>
<keyword evidence="2 6" id="KW-0812">Transmembrane</keyword>
<feature type="transmembrane region" description="Helical" evidence="6">
    <location>
        <begin position="287"/>
        <end position="311"/>
    </location>
</feature>
<dbReference type="PANTHER" id="PTHR23507:SF1">
    <property type="entry name" value="FI18259P1-RELATED"/>
    <property type="match status" value="1"/>
</dbReference>
<dbReference type="EMBL" id="BEYU01000037">
    <property type="protein sequence ID" value="GBG27900.1"/>
    <property type="molecule type" value="Genomic_DNA"/>
</dbReference>
<feature type="transmembrane region" description="Helical" evidence="6">
    <location>
        <begin position="381"/>
        <end position="401"/>
    </location>
</feature>
<keyword evidence="3 6" id="KW-1133">Transmembrane helix</keyword>
<reference evidence="7 8" key="1">
    <citation type="submission" date="2017-12" db="EMBL/GenBank/DDBJ databases">
        <title>Sequencing, de novo assembly and annotation of complete genome of a new Thraustochytrid species, strain FCC1311.</title>
        <authorList>
            <person name="Sedici K."/>
            <person name="Godart F."/>
            <person name="Aiese Cigliano R."/>
            <person name="Sanseverino W."/>
            <person name="Barakat M."/>
            <person name="Ortet P."/>
            <person name="Marechal E."/>
            <person name="Cagnac O."/>
            <person name="Amato A."/>
        </authorList>
    </citation>
    <scope>NUCLEOTIDE SEQUENCE [LARGE SCALE GENOMIC DNA]</scope>
</reference>
<evidence type="ECO:0000256" key="5">
    <source>
        <dbReference type="SAM" id="MobiDB-lite"/>
    </source>
</evidence>
<feature type="transmembrane region" description="Helical" evidence="6">
    <location>
        <begin position="440"/>
        <end position="457"/>
    </location>
</feature>
<proteinExistence type="predicted"/>
<feature type="transmembrane region" description="Helical" evidence="6">
    <location>
        <begin position="202"/>
        <end position="225"/>
    </location>
</feature>
<evidence type="ECO:0000313" key="8">
    <source>
        <dbReference type="Proteomes" id="UP000241890"/>
    </source>
</evidence>
<dbReference type="InterPro" id="IPR036259">
    <property type="entry name" value="MFS_trans_sf"/>
</dbReference>
<evidence type="ECO:0000256" key="4">
    <source>
        <dbReference type="ARBA" id="ARBA00023136"/>
    </source>
</evidence>
<dbReference type="AlphaFoldDB" id="A0A2R5GA56"/>
<keyword evidence="4 6" id="KW-0472">Membrane</keyword>
<feature type="transmembrane region" description="Helical" evidence="6">
    <location>
        <begin position="160"/>
        <end position="181"/>
    </location>
</feature>
<comment type="subcellular location">
    <subcellularLocation>
        <location evidence="1">Membrane</location>
        <topology evidence="1">Multi-pass membrane protein</topology>
    </subcellularLocation>
</comment>
<dbReference type="GO" id="GO:0022857">
    <property type="term" value="F:transmembrane transporter activity"/>
    <property type="evidence" value="ECO:0007669"/>
    <property type="project" value="InterPro"/>
</dbReference>
<name>A0A2R5GA56_9STRA</name>
<feature type="transmembrane region" description="Helical" evidence="6">
    <location>
        <begin position="323"/>
        <end position="342"/>
    </location>
</feature>
<dbReference type="Proteomes" id="UP000241890">
    <property type="component" value="Unassembled WGS sequence"/>
</dbReference>
<feature type="transmembrane region" description="Helical" evidence="6">
    <location>
        <begin position="130"/>
        <end position="154"/>
    </location>
</feature>
<evidence type="ECO:0000256" key="2">
    <source>
        <dbReference type="ARBA" id="ARBA00022692"/>
    </source>
</evidence>
<feature type="transmembrane region" description="Helical" evidence="6">
    <location>
        <begin position="40"/>
        <end position="61"/>
    </location>
</feature>
<dbReference type="PANTHER" id="PTHR23507">
    <property type="entry name" value="ZGC:174356"/>
    <property type="match status" value="1"/>
</dbReference>
<dbReference type="GO" id="GO:0016020">
    <property type="term" value="C:membrane"/>
    <property type="evidence" value="ECO:0007669"/>
    <property type="project" value="UniProtKB-SubCell"/>
</dbReference>
<dbReference type="InterPro" id="IPR011701">
    <property type="entry name" value="MFS"/>
</dbReference>
<protein>
    <submittedName>
        <fullName evidence="7">Uncharacterized protein</fullName>
    </submittedName>
</protein>
<feature type="transmembrane region" description="Helical" evidence="6">
    <location>
        <begin position="408"/>
        <end position="434"/>
    </location>
</feature>
<evidence type="ECO:0000256" key="6">
    <source>
        <dbReference type="SAM" id="Phobius"/>
    </source>
</evidence>
<evidence type="ECO:0000256" key="3">
    <source>
        <dbReference type="ARBA" id="ARBA00022989"/>
    </source>
</evidence>
<accession>A0A2R5GA56</accession>
<dbReference type="InParanoid" id="A0A2R5GA56"/>
<feature type="transmembrane region" description="Helical" evidence="6">
    <location>
        <begin position="237"/>
        <end position="255"/>
    </location>
</feature>
<feature type="transmembrane region" description="Helical" evidence="6">
    <location>
        <begin position="354"/>
        <end position="375"/>
    </location>
</feature>
<organism evidence="7 8">
    <name type="scientific">Hondaea fermentalgiana</name>
    <dbReference type="NCBI Taxonomy" id="2315210"/>
    <lineage>
        <taxon>Eukaryota</taxon>
        <taxon>Sar</taxon>
        <taxon>Stramenopiles</taxon>
        <taxon>Bigyra</taxon>
        <taxon>Labyrinthulomycetes</taxon>
        <taxon>Thraustochytrida</taxon>
        <taxon>Thraustochytriidae</taxon>
        <taxon>Hondaea</taxon>
    </lineage>
</organism>
<sequence>MDQDCEPTTPGPGGGGAGTKTARGHARSLLSLGYDLRLQLLSAGIYAFIASSKAVTFLPFIRTSIECESDQPAVDRHSSHWSGSTACTDLGLVARDAQYMKGWAEGLDQGFHCVALPLLGHAIDCYGRRWGVLVGMLGVFAQCAFFFVAASFGAGNLADALIIMGSIVQGLTGIYMAAVNASLRDTQLAASKANDEGSEAHAFGALQLTQGSFAALAVAVVTGGVIAQNLESYTSVWFGYAMLAAVSSVALYMGFPETLAERQTWQWHKASPLRLVDLVWVDSSQRWVAVMMFFLVFSLSSHATLQAFTIATYHWSQTKSTVALMPLAPIVLLSMGAALFIVPRFSPQNVLMGTFVFLDVASVLFCFAGVGPIFVFVGAGFLLATAGAIPTIMQIIASLAGPDEVGQFLANMGAISLAAVALGNVFFGFVFRTFPKVPELSFLLAAPFMFIATYCALKAKRVFDDLDERRRDQVPLGNGEGVSP</sequence>